<feature type="binding site" evidence="12">
    <location>
        <position position="404"/>
    </location>
    <ligand>
        <name>(2R)-2-phosphoglycerate</name>
        <dbReference type="ChEBI" id="CHEBI:58289"/>
    </ligand>
</feature>
<dbReference type="HAMAP" id="MF_00318">
    <property type="entry name" value="Enolase"/>
    <property type="match status" value="1"/>
</dbReference>
<keyword evidence="7 12" id="KW-0479">Metal-binding</keyword>
<dbReference type="EC" id="4.2.1.11" evidence="3 12"/>
<evidence type="ECO:0000256" key="5">
    <source>
        <dbReference type="ARBA" id="ARBA00022490"/>
    </source>
</evidence>
<dbReference type="InterPro" id="IPR020811">
    <property type="entry name" value="Enolase_N"/>
</dbReference>
<evidence type="ECO:0000256" key="1">
    <source>
        <dbReference type="ARBA" id="ARBA00005031"/>
    </source>
</evidence>
<evidence type="ECO:0000256" key="15">
    <source>
        <dbReference type="PIRSR" id="PIRSR001400-3"/>
    </source>
</evidence>
<dbReference type="SFLD" id="SFLDS00001">
    <property type="entry name" value="Enolase"/>
    <property type="match status" value="1"/>
</dbReference>
<evidence type="ECO:0000259" key="17">
    <source>
        <dbReference type="SMART" id="SM01193"/>
    </source>
</evidence>
<feature type="binding site" evidence="14">
    <location>
        <position position="171"/>
    </location>
    <ligand>
        <name>substrate</name>
    </ligand>
</feature>
<feature type="active site" description="Proton acceptor" evidence="12 13">
    <location>
        <position position="353"/>
    </location>
</feature>
<dbReference type="UniPathway" id="UPA00109">
    <property type="reaction ID" value="UER00187"/>
</dbReference>
<feature type="binding site" evidence="14">
    <location>
        <position position="404"/>
    </location>
    <ligand>
        <name>substrate</name>
    </ligand>
</feature>
<dbReference type="GO" id="GO:0000015">
    <property type="term" value="C:phosphopyruvate hydratase complex"/>
    <property type="evidence" value="ECO:0007669"/>
    <property type="project" value="InterPro"/>
</dbReference>
<dbReference type="GO" id="GO:0009986">
    <property type="term" value="C:cell surface"/>
    <property type="evidence" value="ECO:0007669"/>
    <property type="project" value="UniProtKB-SubCell"/>
</dbReference>
<dbReference type="SMART" id="SM01192">
    <property type="entry name" value="Enolase_C"/>
    <property type="match status" value="1"/>
</dbReference>
<evidence type="ECO:0000313" key="19">
    <source>
        <dbReference type="Proteomes" id="UP000196232"/>
    </source>
</evidence>
<dbReference type="GO" id="GO:0004634">
    <property type="term" value="F:phosphopyruvate hydratase activity"/>
    <property type="evidence" value="ECO:0007669"/>
    <property type="project" value="UniProtKB-UniRule"/>
</dbReference>
<dbReference type="Proteomes" id="UP000196232">
    <property type="component" value="Unassembled WGS sequence"/>
</dbReference>
<comment type="cofactor">
    <cofactor evidence="12">
        <name>Mg(2+)</name>
        <dbReference type="ChEBI" id="CHEBI:18420"/>
    </cofactor>
    <text evidence="12">Binds a second Mg(2+) ion via substrate during catalysis.</text>
</comment>
<accession>A0A202FCS4</accession>
<comment type="caution">
    <text evidence="18">The sequence shown here is derived from an EMBL/GenBank/DDBJ whole genome shotgun (WGS) entry which is preliminary data.</text>
</comment>
<feature type="binding site" evidence="14">
    <location>
        <position position="328"/>
    </location>
    <ligand>
        <name>substrate</name>
    </ligand>
</feature>
<proteinExistence type="inferred from homology"/>
<evidence type="ECO:0000256" key="13">
    <source>
        <dbReference type="PIRSR" id="PIRSR001400-1"/>
    </source>
</evidence>
<comment type="cofactor">
    <cofactor evidence="15">
        <name>Mg(2+)</name>
        <dbReference type="ChEBI" id="CHEBI:18420"/>
    </cofactor>
    <text evidence="15">Mg(2+) is required for catalysis and for stabilizing the dimer.</text>
</comment>
<dbReference type="Pfam" id="PF00113">
    <property type="entry name" value="Enolase_C"/>
    <property type="match status" value="1"/>
</dbReference>
<dbReference type="InterPro" id="IPR000941">
    <property type="entry name" value="Enolase"/>
</dbReference>
<dbReference type="GO" id="GO:0000287">
    <property type="term" value="F:magnesium ion binding"/>
    <property type="evidence" value="ECO:0007669"/>
    <property type="project" value="UniProtKB-UniRule"/>
</dbReference>
<dbReference type="Gene3D" id="3.30.390.10">
    <property type="entry name" value="Enolase-like, N-terminal domain"/>
    <property type="match status" value="1"/>
</dbReference>
<feature type="active site" description="Proton donor" evidence="12 13">
    <location>
        <position position="221"/>
    </location>
</feature>
<dbReference type="SFLD" id="SFLDG00178">
    <property type="entry name" value="enolase"/>
    <property type="match status" value="1"/>
</dbReference>
<evidence type="ECO:0000256" key="2">
    <source>
        <dbReference type="ARBA" id="ARBA00009604"/>
    </source>
</evidence>
<feature type="binding site" evidence="12">
    <location>
        <position position="179"/>
    </location>
    <ligand>
        <name>(2R)-2-phosphoglycerate</name>
        <dbReference type="ChEBI" id="CHEBI:58289"/>
    </ligand>
</feature>
<evidence type="ECO:0000256" key="10">
    <source>
        <dbReference type="ARBA" id="ARBA00023239"/>
    </source>
</evidence>
<evidence type="ECO:0000256" key="3">
    <source>
        <dbReference type="ARBA" id="ARBA00012058"/>
    </source>
</evidence>
<feature type="binding site" evidence="14">
    <location>
        <position position="180"/>
    </location>
    <ligand>
        <name>substrate</name>
    </ligand>
</feature>
<dbReference type="PANTHER" id="PTHR11902">
    <property type="entry name" value="ENOLASE"/>
    <property type="match status" value="1"/>
</dbReference>
<feature type="binding site" evidence="14">
    <location>
        <begin position="380"/>
        <end position="383"/>
    </location>
    <ligand>
        <name>substrate</name>
    </ligand>
</feature>
<sequence length="443" mass="48582">MWSSRLFFMIKKGVFIMTKVTIENVKAREVFDSRGNPTVEADVILSNGILGRASVPSGKSTGDNEAVELRDGGDRLDGKGVLKAVNNVNTLINDKLKGADPFNQAHIDQMMIDLDGTPNKAKLGANAILGVSIATVRAAANAEGIPVYRYLGGVDLELPQTFHNVINGGEHADNGIDMQEFLITPIKRTSFRDGFEKIVNVYHQLKKNLEKEGYQTGLGDEGGFAPDLPSSEAAIDELNRAIKDAGYVPGEEIGIAFDAAASSFAQDDGSYLFEGKKRSAEEMGTYYEGLLDKYPAIVSMEDPFGENDWENFAKFTQKNGKRVQIVTDDNVCTNPALFRKAIKKGMANSFLIKLNQIGTVTETMEAIRVARKNGYTTMMSHRSGETEDSFLADFTVAMHAEQLKSGAPARGERLAKYNQLLRIEEELGKESNLAHFPNDVDFD</sequence>
<keyword evidence="10 12" id="KW-0456">Lyase</keyword>
<dbReference type="SFLD" id="SFLDF00002">
    <property type="entry name" value="enolase"/>
    <property type="match status" value="1"/>
</dbReference>
<feature type="binding site" evidence="12">
    <location>
        <position position="382"/>
    </location>
    <ligand>
        <name>(2R)-2-phosphoglycerate</name>
        <dbReference type="ChEBI" id="CHEBI:58289"/>
    </ligand>
</feature>
<dbReference type="NCBIfam" id="TIGR01060">
    <property type="entry name" value="eno"/>
    <property type="match status" value="1"/>
</dbReference>
<feature type="binding site" evidence="12">
    <location>
        <position position="383"/>
    </location>
    <ligand>
        <name>(2R)-2-phosphoglycerate</name>
        <dbReference type="ChEBI" id="CHEBI:58289"/>
    </ligand>
</feature>
<dbReference type="CDD" id="cd03313">
    <property type="entry name" value="enolase"/>
    <property type="match status" value="1"/>
</dbReference>
<organism evidence="18 19">
    <name type="scientific">Companilactobacillus bobalius</name>
    <dbReference type="NCBI Taxonomy" id="2801451"/>
    <lineage>
        <taxon>Bacteria</taxon>
        <taxon>Bacillati</taxon>
        <taxon>Bacillota</taxon>
        <taxon>Bacilli</taxon>
        <taxon>Lactobacillales</taxon>
        <taxon>Lactobacillaceae</taxon>
        <taxon>Companilactobacillus</taxon>
    </lineage>
</organism>
<reference evidence="18 19" key="1">
    <citation type="submission" date="2017-03" db="EMBL/GenBank/DDBJ databases">
        <title>Genome sequence of Lactobacillus bobalius KACC 16343.</title>
        <authorList>
            <person name="Chun J."/>
        </authorList>
    </citation>
    <scope>NUCLEOTIDE SEQUENCE [LARGE SCALE GENOMIC DNA]</scope>
    <source>
        <strain evidence="18 19">KACC 16343</strain>
    </source>
</reference>
<evidence type="ECO:0000256" key="11">
    <source>
        <dbReference type="ARBA" id="ARBA00048951"/>
    </source>
</evidence>
<evidence type="ECO:0000259" key="16">
    <source>
        <dbReference type="SMART" id="SM01192"/>
    </source>
</evidence>
<dbReference type="InterPro" id="IPR029017">
    <property type="entry name" value="Enolase-like_N"/>
</dbReference>
<evidence type="ECO:0000256" key="8">
    <source>
        <dbReference type="ARBA" id="ARBA00022842"/>
    </source>
</evidence>
<keyword evidence="9 12" id="KW-0324">Glycolysis</keyword>
<evidence type="ECO:0000256" key="12">
    <source>
        <dbReference type="HAMAP-Rule" id="MF_00318"/>
    </source>
</evidence>
<dbReference type="PRINTS" id="PR00148">
    <property type="entry name" value="ENOLASE"/>
</dbReference>
<dbReference type="GO" id="GO:0006096">
    <property type="term" value="P:glycolytic process"/>
    <property type="evidence" value="ECO:0007669"/>
    <property type="project" value="UniProtKB-UniRule"/>
</dbReference>
<dbReference type="Pfam" id="PF03952">
    <property type="entry name" value="Enolase_N"/>
    <property type="match status" value="1"/>
</dbReference>
<dbReference type="Gene3D" id="3.20.20.120">
    <property type="entry name" value="Enolase-like C-terminal domain"/>
    <property type="match status" value="1"/>
</dbReference>
<evidence type="ECO:0000256" key="4">
    <source>
        <dbReference type="ARBA" id="ARBA00017068"/>
    </source>
</evidence>
<feature type="domain" description="Enolase C-terminal TIM barrel" evidence="16">
    <location>
        <begin position="155"/>
        <end position="438"/>
    </location>
</feature>
<comment type="similarity">
    <text evidence="2 12">Belongs to the enolase family.</text>
</comment>
<evidence type="ECO:0000256" key="7">
    <source>
        <dbReference type="ARBA" id="ARBA00022723"/>
    </source>
</evidence>
<evidence type="ECO:0000256" key="14">
    <source>
        <dbReference type="PIRSR" id="PIRSR001400-2"/>
    </source>
</evidence>
<evidence type="ECO:0000256" key="6">
    <source>
        <dbReference type="ARBA" id="ARBA00022525"/>
    </source>
</evidence>
<comment type="function">
    <text evidence="12">Catalyzes the reversible conversion of 2-phosphoglycerate (2-PG) into phosphoenolpyruvate (PEP). It is essential for the degradation of carbohydrates via glycolysis.</text>
</comment>
<comment type="catalytic activity">
    <reaction evidence="11">
        <text>(2R)-2-phosphoglycerate = phosphoenolpyruvate + H2O</text>
        <dbReference type="Rhea" id="RHEA:10164"/>
        <dbReference type="ChEBI" id="CHEBI:15377"/>
        <dbReference type="ChEBI" id="CHEBI:58289"/>
        <dbReference type="ChEBI" id="CHEBI:58702"/>
        <dbReference type="EC" id="4.2.1.11"/>
    </reaction>
    <physiologicalReaction direction="left-to-right" evidence="11">
        <dbReference type="Rhea" id="RHEA:10165"/>
    </physiologicalReaction>
</comment>
<dbReference type="FunFam" id="3.30.390.10:FF:000001">
    <property type="entry name" value="Enolase"/>
    <property type="match status" value="1"/>
</dbReference>
<feature type="binding site" evidence="12">
    <location>
        <position position="353"/>
    </location>
    <ligand>
        <name>(2R)-2-phosphoglycerate</name>
        <dbReference type="ChEBI" id="CHEBI:58289"/>
    </ligand>
</feature>
<feature type="binding site" evidence="12 15">
    <location>
        <position position="301"/>
    </location>
    <ligand>
        <name>Mg(2+)</name>
        <dbReference type="ChEBI" id="CHEBI:18420"/>
    </ligand>
</feature>
<keyword evidence="18" id="KW-0670">Pyruvate</keyword>
<dbReference type="AlphaFoldDB" id="A0A202FCS4"/>
<evidence type="ECO:0000313" key="18">
    <source>
        <dbReference type="EMBL" id="OVE98276.1"/>
    </source>
</evidence>
<dbReference type="InterPro" id="IPR036849">
    <property type="entry name" value="Enolase-like_C_sf"/>
</dbReference>
<name>A0A202FCS4_9LACO</name>
<gene>
    <name evidence="12" type="primary">eno</name>
    <name evidence="18" type="ORF">LKACC16343_01163</name>
</gene>
<dbReference type="SUPFAM" id="SSF54826">
    <property type="entry name" value="Enolase N-terminal domain-like"/>
    <property type="match status" value="1"/>
</dbReference>
<feature type="binding site" evidence="12 15">
    <location>
        <position position="258"/>
    </location>
    <ligand>
        <name>Mg(2+)</name>
        <dbReference type="ChEBI" id="CHEBI:18420"/>
    </ligand>
</feature>
<comment type="pathway">
    <text evidence="1 12">Carbohydrate degradation; glycolysis; pyruvate from D-glyceraldehyde 3-phosphate: step 4/5.</text>
</comment>
<keyword evidence="8 12" id="KW-0460">Magnesium</keyword>
<dbReference type="SUPFAM" id="SSF51604">
    <property type="entry name" value="Enolase C-terminal domain-like"/>
    <property type="match status" value="1"/>
</dbReference>
<dbReference type="PANTHER" id="PTHR11902:SF1">
    <property type="entry name" value="ENOLASE"/>
    <property type="match status" value="1"/>
</dbReference>
<protein>
    <recommendedName>
        <fullName evidence="4 12">Enolase</fullName>
        <ecNumber evidence="3 12">4.2.1.11</ecNumber>
    </recommendedName>
    <alternativeName>
        <fullName evidence="12">2-phospho-D-glycerate hydro-lyase</fullName>
    </alternativeName>
    <alternativeName>
        <fullName evidence="12">2-phosphoglycerate dehydratase</fullName>
    </alternativeName>
</protein>
<keyword evidence="6 12" id="KW-0964">Secreted</keyword>
<feature type="binding site" evidence="14">
    <location>
        <position position="301"/>
    </location>
    <ligand>
        <name>substrate</name>
    </ligand>
</feature>
<feature type="domain" description="Enolase N-terminal" evidence="17">
    <location>
        <begin position="22"/>
        <end position="151"/>
    </location>
</feature>
<dbReference type="InterPro" id="IPR020810">
    <property type="entry name" value="Enolase_C"/>
</dbReference>
<dbReference type="SMART" id="SM01193">
    <property type="entry name" value="Enolase_N"/>
    <property type="match status" value="1"/>
</dbReference>
<comment type="subcellular location">
    <subcellularLocation>
        <location evidence="12">Cytoplasm</location>
    </subcellularLocation>
    <subcellularLocation>
        <location evidence="12">Secreted</location>
    </subcellularLocation>
    <subcellularLocation>
        <location evidence="12">Cell surface</location>
    </subcellularLocation>
    <text evidence="12">Fractions of enolase are present in both the cytoplasm and on the cell surface.</text>
</comment>
<dbReference type="GO" id="GO:0005576">
    <property type="term" value="C:extracellular region"/>
    <property type="evidence" value="ECO:0007669"/>
    <property type="project" value="UniProtKB-SubCell"/>
</dbReference>
<keyword evidence="5 12" id="KW-0963">Cytoplasm</keyword>
<feature type="binding site" evidence="12 15">
    <location>
        <position position="328"/>
    </location>
    <ligand>
        <name>Mg(2+)</name>
        <dbReference type="ChEBI" id="CHEBI:18420"/>
    </ligand>
</feature>
<evidence type="ECO:0000256" key="9">
    <source>
        <dbReference type="ARBA" id="ARBA00023152"/>
    </source>
</evidence>
<dbReference type="EMBL" id="MYFM01000003">
    <property type="protein sequence ID" value="OVE98276.1"/>
    <property type="molecule type" value="Genomic_DNA"/>
</dbReference>
<dbReference type="PIRSF" id="PIRSF001400">
    <property type="entry name" value="Enolase"/>
    <property type="match status" value="1"/>
</dbReference>